<evidence type="ECO:0000256" key="4">
    <source>
        <dbReference type="ARBA" id="ARBA00022833"/>
    </source>
</evidence>
<evidence type="ECO:0000259" key="5">
    <source>
        <dbReference type="SMART" id="SM00849"/>
    </source>
</evidence>
<dbReference type="GO" id="GO:0046872">
    <property type="term" value="F:metal ion binding"/>
    <property type="evidence" value="ECO:0007669"/>
    <property type="project" value="UniProtKB-KW"/>
</dbReference>
<dbReference type="OrthoDB" id="10250730at2759"/>
<reference evidence="6" key="2">
    <citation type="submission" date="2023-06" db="EMBL/GenBank/DDBJ databases">
        <title>Black Yeasts Isolated from many extreme environments.</title>
        <authorList>
            <person name="Coleine C."/>
            <person name="Stajich J.E."/>
            <person name="Selbmann L."/>
        </authorList>
    </citation>
    <scope>NUCLEOTIDE SEQUENCE</scope>
    <source>
        <strain evidence="6">CCFEE 5200</strain>
    </source>
</reference>
<comment type="caution">
    <text evidence="7">The sequence shown here is derived from an EMBL/GenBank/DDBJ whole genome shotgun (WGS) entry which is preliminary data.</text>
</comment>
<dbReference type="InterPro" id="IPR001279">
    <property type="entry name" value="Metallo-B-lactamas"/>
</dbReference>
<proteinExistence type="inferred from homology"/>
<dbReference type="Proteomes" id="UP000310066">
    <property type="component" value="Unassembled WGS sequence"/>
</dbReference>
<dbReference type="AlphaFoldDB" id="A0A4U0VBQ1"/>
<dbReference type="Gene3D" id="3.60.15.10">
    <property type="entry name" value="Ribonuclease Z/Hydroxyacylglutathione hydrolase-like"/>
    <property type="match status" value="1"/>
</dbReference>
<dbReference type="EMBL" id="NAJP01000008">
    <property type="protein sequence ID" value="TKA46381.1"/>
    <property type="molecule type" value="Genomic_DNA"/>
</dbReference>
<evidence type="ECO:0000313" key="6">
    <source>
        <dbReference type="EMBL" id="KAK0962148.1"/>
    </source>
</evidence>
<evidence type="ECO:0000313" key="8">
    <source>
        <dbReference type="Proteomes" id="UP000310066"/>
    </source>
</evidence>
<protein>
    <recommendedName>
        <fullName evidence="5">Metallo-beta-lactamase domain-containing protein</fullName>
    </recommendedName>
</protein>
<gene>
    <name evidence="7" type="ORF">B0A54_02212</name>
    <name evidence="6" type="ORF">LTR91_019579</name>
</gene>
<dbReference type="PANTHER" id="PTHR42978">
    <property type="entry name" value="QUORUM-QUENCHING LACTONASE YTNP-RELATED-RELATED"/>
    <property type="match status" value="1"/>
</dbReference>
<dbReference type="SUPFAM" id="SSF56281">
    <property type="entry name" value="Metallo-hydrolase/oxidoreductase"/>
    <property type="match status" value="1"/>
</dbReference>
<organism evidence="7 8">
    <name type="scientific">Friedmanniomyces endolithicus</name>
    <dbReference type="NCBI Taxonomy" id="329885"/>
    <lineage>
        <taxon>Eukaryota</taxon>
        <taxon>Fungi</taxon>
        <taxon>Dikarya</taxon>
        <taxon>Ascomycota</taxon>
        <taxon>Pezizomycotina</taxon>
        <taxon>Dothideomycetes</taxon>
        <taxon>Dothideomycetidae</taxon>
        <taxon>Mycosphaerellales</taxon>
        <taxon>Teratosphaeriaceae</taxon>
        <taxon>Friedmanniomyces</taxon>
    </lineage>
</organism>
<dbReference type="EMBL" id="JAUJLE010000299">
    <property type="protein sequence ID" value="KAK0962148.1"/>
    <property type="molecule type" value="Genomic_DNA"/>
</dbReference>
<dbReference type="PANTHER" id="PTHR42978:SF5">
    <property type="entry name" value="METALLO-BETA-LACTAMASE DOMAIN-CONTAINING PROTEIN"/>
    <property type="match status" value="1"/>
</dbReference>
<dbReference type="STRING" id="329885.A0A4U0VBQ1"/>
<name>A0A4U0VBQ1_9PEZI</name>
<dbReference type="InterPro" id="IPR051013">
    <property type="entry name" value="MBL_superfamily_lactonases"/>
</dbReference>
<dbReference type="GO" id="GO:0016787">
    <property type="term" value="F:hydrolase activity"/>
    <property type="evidence" value="ECO:0007669"/>
    <property type="project" value="UniProtKB-KW"/>
</dbReference>
<dbReference type="Pfam" id="PF00753">
    <property type="entry name" value="Lactamase_B"/>
    <property type="match status" value="1"/>
</dbReference>
<dbReference type="SMART" id="SM00849">
    <property type="entry name" value="Lactamase_B"/>
    <property type="match status" value="1"/>
</dbReference>
<evidence type="ECO:0000256" key="3">
    <source>
        <dbReference type="ARBA" id="ARBA00022801"/>
    </source>
</evidence>
<dbReference type="Proteomes" id="UP001175353">
    <property type="component" value="Unassembled WGS sequence"/>
</dbReference>
<reference evidence="7 8" key="1">
    <citation type="submission" date="2017-03" db="EMBL/GenBank/DDBJ databases">
        <title>Genomes of endolithic fungi from Antarctica.</title>
        <authorList>
            <person name="Coleine C."/>
            <person name="Masonjones S."/>
            <person name="Stajich J.E."/>
        </authorList>
    </citation>
    <scope>NUCLEOTIDE SEQUENCE [LARGE SCALE GENOMIC DNA]</scope>
    <source>
        <strain evidence="7 8">CCFEE 5311</strain>
    </source>
</reference>
<evidence type="ECO:0000313" key="7">
    <source>
        <dbReference type="EMBL" id="TKA46381.1"/>
    </source>
</evidence>
<keyword evidence="9" id="KW-1185">Reference proteome</keyword>
<accession>A0A4U0VBQ1</accession>
<keyword evidence="2" id="KW-0479">Metal-binding</keyword>
<evidence type="ECO:0000256" key="2">
    <source>
        <dbReference type="ARBA" id="ARBA00022723"/>
    </source>
</evidence>
<feature type="domain" description="Metallo-beta-lactamase" evidence="5">
    <location>
        <begin position="56"/>
        <end position="271"/>
    </location>
</feature>
<dbReference type="InterPro" id="IPR036866">
    <property type="entry name" value="RibonucZ/Hydroxyglut_hydro"/>
</dbReference>
<comment type="similarity">
    <text evidence="1">Belongs to the metallo-beta-lactamase superfamily.</text>
</comment>
<keyword evidence="3" id="KW-0378">Hydrolase</keyword>
<evidence type="ECO:0000256" key="1">
    <source>
        <dbReference type="ARBA" id="ARBA00007749"/>
    </source>
</evidence>
<evidence type="ECO:0000313" key="9">
    <source>
        <dbReference type="Proteomes" id="UP001175353"/>
    </source>
</evidence>
<keyword evidence="4" id="KW-0862">Zinc</keyword>
<dbReference type="CDD" id="cd07730">
    <property type="entry name" value="metallo-hydrolase-like_MBL-fold"/>
    <property type="match status" value="1"/>
</dbReference>
<sequence length="379" mass="42171">MAQEYMTTPKQPPPLNIPHSDISVKVSCIDSTCRLDIPMGPFLQPDYVGKDRLLGPCFAFLIEHPSKKPILFDLAIRKDWEKLPSYSKWVELKWGIHVEKDVAEILKEIGVDVDGGAVDAIIWSHHHWDHVGNPQTFPSSTSLVVGPGFMAAHTPGYPKNPDSTLLESDFAGRSVREINFEQESKGLKIGRFNALDYFGDGSFYLLDTPGHSVGHMCGLARTTTKSDTFVFMGGDASHHGGEFRPTEYLPLPKELDPAPPKRRGRGICPGHLLADTNPHGSATKPMYYVTKLLSHDKDVADWTIDGLGEFDAHENVLLLLAHDDAVVDPPELDFYPKPLNDWFEKGVGKRVKWLFLGDLEEAAKAKEKGEKAFSWGTYP</sequence>